<sequence>MKTIGEQFKNYKKELAKVSVEQWENLPESGDFTRRNKRLRKELQENQRFYRNSDGFIAEMRDAEDGTTDRLNDSITDITSVSVAKDKVLASQLANLNNKDASSVDYNSYLKQLEKSKDDDEDTALQSSSKISSNVGDYHRNRVLFNKMRESAPNKPGNWIASARLEYEVRKFERARKLIQQGNQV</sequence>
<protein>
    <submittedName>
        <fullName evidence="1">Unnamed protein product</fullName>
    </submittedName>
</protein>
<keyword evidence="2" id="KW-1185">Reference proteome</keyword>
<comment type="caution">
    <text evidence="1">The sequence shown here is derived from an EMBL/GenBank/DDBJ whole genome shotgun (WGS) entry which is preliminary data.</text>
</comment>
<evidence type="ECO:0000313" key="2">
    <source>
        <dbReference type="Proteomes" id="UP001165064"/>
    </source>
</evidence>
<organism evidence="1 2">
    <name type="scientific">Ambrosiozyma monospora</name>
    <name type="common">Yeast</name>
    <name type="synonym">Endomycopsis monosporus</name>
    <dbReference type="NCBI Taxonomy" id="43982"/>
    <lineage>
        <taxon>Eukaryota</taxon>
        <taxon>Fungi</taxon>
        <taxon>Dikarya</taxon>
        <taxon>Ascomycota</taxon>
        <taxon>Saccharomycotina</taxon>
        <taxon>Pichiomycetes</taxon>
        <taxon>Pichiales</taxon>
        <taxon>Pichiaceae</taxon>
        <taxon>Ambrosiozyma</taxon>
    </lineage>
</organism>
<dbReference type="EMBL" id="BSXS01011704">
    <property type="protein sequence ID" value="GMF01104.1"/>
    <property type="molecule type" value="Genomic_DNA"/>
</dbReference>
<proteinExistence type="predicted"/>
<reference evidence="1" key="1">
    <citation type="submission" date="2023-04" db="EMBL/GenBank/DDBJ databases">
        <title>Ambrosiozyma monospora NBRC 10751.</title>
        <authorList>
            <person name="Ichikawa N."/>
            <person name="Sato H."/>
            <person name="Tonouchi N."/>
        </authorList>
    </citation>
    <scope>NUCLEOTIDE SEQUENCE</scope>
    <source>
        <strain evidence="1">NBRC 10751</strain>
    </source>
</reference>
<evidence type="ECO:0000313" key="1">
    <source>
        <dbReference type="EMBL" id="GMF01104.1"/>
    </source>
</evidence>
<dbReference type="Proteomes" id="UP001165064">
    <property type="component" value="Unassembled WGS sequence"/>
</dbReference>
<gene>
    <name evidence="1" type="ORF">Amon02_001116600</name>
</gene>
<name>A0ACB5U3C6_AMBMO</name>
<accession>A0ACB5U3C6</accession>